<dbReference type="SUPFAM" id="SSF55469">
    <property type="entry name" value="FMN-dependent nitroreductase-like"/>
    <property type="match status" value="2"/>
</dbReference>
<dbReference type="InterPro" id="IPR045886">
    <property type="entry name" value="ThiF/MoeB/HesA"/>
</dbReference>
<dbReference type="SUPFAM" id="SSF69572">
    <property type="entry name" value="Activating enzymes of the ubiquitin-like proteins"/>
    <property type="match status" value="1"/>
</dbReference>
<dbReference type="Pfam" id="PF00899">
    <property type="entry name" value="ThiF"/>
    <property type="match status" value="1"/>
</dbReference>
<gene>
    <name evidence="2" type="ORF">HLB23_09615</name>
</gene>
<dbReference type="Proteomes" id="UP000586827">
    <property type="component" value="Unassembled WGS sequence"/>
</dbReference>
<evidence type="ECO:0000259" key="1">
    <source>
        <dbReference type="Pfam" id="PF00899"/>
    </source>
</evidence>
<protein>
    <submittedName>
        <fullName evidence="2">Rv1355c family protein</fullName>
    </submittedName>
</protein>
<dbReference type="InterPro" id="IPR000415">
    <property type="entry name" value="Nitroreductase-like"/>
</dbReference>
<dbReference type="InterPro" id="IPR000594">
    <property type="entry name" value="ThiF_NAD_FAD-bd"/>
</dbReference>
<dbReference type="RefSeq" id="WP_067518186.1">
    <property type="nucleotide sequence ID" value="NZ_JABELX010000003.1"/>
</dbReference>
<dbReference type="GO" id="GO:0008641">
    <property type="term" value="F:ubiquitin-like modifier activating enzyme activity"/>
    <property type="evidence" value="ECO:0007669"/>
    <property type="project" value="InterPro"/>
</dbReference>
<dbReference type="PANTHER" id="PTHR43267">
    <property type="entry name" value="TRNA THREONYLCARBAMOYLADENOSINE DEHYDRATASE"/>
    <property type="match status" value="1"/>
</dbReference>
<proteinExistence type="predicted"/>
<dbReference type="AlphaFoldDB" id="A0A849BU29"/>
<reference evidence="2 3" key="1">
    <citation type="submission" date="2020-05" db="EMBL/GenBank/DDBJ databases">
        <title>MicrobeNet Type strains.</title>
        <authorList>
            <person name="Nicholson A.C."/>
        </authorList>
    </citation>
    <scope>NUCLEOTIDE SEQUENCE [LARGE SCALE GENOMIC DNA]</scope>
    <source>
        <strain evidence="2 3">JCM 3224</strain>
    </source>
</reference>
<dbReference type="NCBIfam" id="NF005901">
    <property type="entry name" value="PRK07877.1"/>
    <property type="match status" value="1"/>
</dbReference>
<keyword evidence="3" id="KW-1185">Reference proteome</keyword>
<accession>A0A849BU29</accession>
<dbReference type="Gene3D" id="3.40.109.10">
    <property type="entry name" value="NADH Oxidase"/>
    <property type="match status" value="1"/>
</dbReference>
<dbReference type="GO" id="GO:0061504">
    <property type="term" value="P:cyclic threonylcarbamoyladenosine biosynthetic process"/>
    <property type="evidence" value="ECO:0007669"/>
    <property type="project" value="TreeGrafter"/>
</dbReference>
<dbReference type="PANTHER" id="PTHR43267:SF3">
    <property type="entry name" value="THIF PROTEIN"/>
    <property type="match status" value="1"/>
</dbReference>
<dbReference type="Gene3D" id="3.40.50.720">
    <property type="entry name" value="NAD(P)-binding Rossmann-like Domain"/>
    <property type="match status" value="1"/>
</dbReference>
<comment type="caution">
    <text evidence="2">The sequence shown here is derived from an EMBL/GenBank/DDBJ whole genome shotgun (WGS) entry which is preliminary data.</text>
</comment>
<dbReference type="InterPro" id="IPR035985">
    <property type="entry name" value="Ubiquitin-activating_enz"/>
</dbReference>
<evidence type="ECO:0000313" key="2">
    <source>
        <dbReference type="EMBL" id="NNH70113.1"/>
    </source>
</evidence>
<dbReference type="EMBL" id="JABELX010000003">
    <property type="protein sequence ID" value="NNH70113.1"/>
    <property type="molecule type" value="Genomic_DNA"/>
</dbReference>
<sequence length="715" mass="77340">MIAESPVAGEYRPLLLDKSNPEDAERLAALRADACVEFTDLRNSLRLEFEGLVAPPELSEGPRSDRWVYYPWRRTVVALPGPELLRTVRLDRNRNNLTRDEQETLGRQTVGVVGQSVGHSVAYVLALEGICGRLRLADFDTLELANLNRVPGTLFDIGVNKAVVAARRIAELDPYLPVEIFHNGITDENLDDFLHGLSIVVEECDSLDTKVAVREGARRHQLPLIMQSNDRGLLDVERFDLEPTRQLFHGLLGDVSGADLRGLSTRDKAPYVIRILDGRNLSDKLAASMVEIGETLNSWPQFGGEVQLGGATVAAAVRRVGLGQKLPSGRTRVDIDRCLNELAEPAPDSRLEWVEDPIESTVQESGIAAVLSCAQRAPSGGNAQPWMLEVDGDTVTIALAPERTSIMDIGYRGSALAVGAALYNARAAAAAQGLLGQSEFRLGGPALLTAALRLGADSDPQLARDYPALLARQTNRQLGTGAPVAESTLDALAATAKAAGAGLRWLTGRVDIDSAAQVFADSDRARYLTPQLHQEMFAELRWPGDDLRTGLDLRTVELPPDDLAILEIVRRADVMDQLRAWSGGVTLGNSTRDQVRSSSAVAVVTFSAPPPGDLAELAAYARVGEAVQRVWIAAEQQGLAVQPVSPVFLFARRPGDLHTVSPEFADTLASLQGRFMDLLEVPESETLALVLRLSYAAEVSARSRRLPTPGADTRS</sequence>
<dbReference type="GO" id="GO:0061503">
    <property type="term" value="F:tRNA threonylcarbamoyladenosine dehydratase"/>
    <property type="evidence" value="ECO:0007669"/>
    <property type="project" value="TreeGrafter"/>
</dbReference>
<evidence type="ECO:0000313" key="3">
    <source>
        <dbReference type="Proteomes" id="UP000586827"/>
    </source>
</evidence>
<name>A0A849BU29_9NOCA</name>
<dbReference type="CDD" id="cd01483">
    <property type="entry name" value="E1_enzyme_family"/>
    <property type="match status" value="1"/>
</dbReference>
<dbReference type="GO" id="GO:0016491">
    <property type="term" value="F:oxidoreductase activity"/>
    <property type="evidence" value="ECO:0007669"/>
    <property type="project" value="InterPro"/>
</dbReference>
<organism evidence="2 3">
    <name type="scientific">Nocardia uniformis</name>
    <dbReference type="NCBI Taxonomy" id="53432"/>
    <lineage>
        <taxon>Bacteria</taxon>
        <taxon>Bacillati</taxon>
        <taxon>Actinomycetota</taxon>
        <taxon>Actinomycetes</taxon>
        <taxon>Mycobacteriales</taxon>
        <taxon>Nocardiaceae</taxon>
        <taxon>Nocardia</taxon>
    </lineage>
</organism>
<feature type="domain" description="THIF-type NAD/FAD binding fold" evidence="1">
    <location>
        <begin position="91"/>
        <end position="226"/>
    </location>
</feature>